<dbReference type="PANTHER" id="PTHR23028:SF53">
    <property type="entry name" value="ACYL_TRANSF_3 DOMAIN-CONTAINING PROTEIN"/>
    <property type="match status" value="1"/>
</dbReference>
<accession>A0A5J4Z6R2</accession>
<dbReference type="AlphaFoldDB" id="A0A5J4Z6R2"/>
<evidence type="ECO:0000259" key="4">
    <source>
        <dbReference type="Pfam" id="PF19040"/>
    </source>
</evidence>
<feature type="transmembrane region" description="Helical" evidence="2">
    <location>
        <begin position="285"/>
        <end position="303"/>
    </location>
</feature>
<feature type="transmembrane region" description="Helical" evidence="2">
    <location>
        <begin position="367"/>
        <end position="388"/>
    </location>
</feature>
<dbReference type="GO" id="GO:0016020">
    <property type="term" value="C:membrane"/>
    <property type="evidence" value="ECO:0007669"/>
    <property type="project" value="TreeGrafter"/>
</dbReference>
<dbReference type="PANTHER" id="PTHR23028">
    <property type="entry name" value="ACETYLTRANSFERASE"/>
    <property type="match status" value="1"/>
</dbReference>
<dbReference type="Pfam" id="PF01757">
    <property type="entry name" value="Acyl_transf_3"/>
    <property type="match status" value="1"/>
</dbReference>
<comment type="caution">
    <text evidence="5">The sequence shown here is derived from an EMBL/GenBank/DDBJ whole genome shotgun (WGS) entry which is preliminary data.</text>
</comment>
<dbReference type="OrthoDB" id="92766at2759"/>
<feature type="transmembrane region" description="Helical" evidence="2">
    <location>
        <begin position="480"/>
        <end position="499"/>
    </location>
</feature>
<dbReference type="GO" id="GO:0016747">
    <property type="term" value="F:acyltransferase activity, transferring groups other than amino-acyl groups"/>
    <property type="evidence" value="ECO:0007669"/>
    <property type="project" value="InterPro"/>
</dbReference>
<dbReference type="GO" id="GO:0000271">
    <property type="term" value="P:polysaccharide biosynthetic process"/>
    <property type="evidence" value="ECO:0007669"/>
    <property type="project" value="TreeGrafter"/>
</dbReference>
<proteinExistence type="predicted"/>
<name>A0A5J4Z6R2_PORPP</name>
<feature type="transmembrane region" description="Helical" evidence="2">
    <location>
        <begin position="439"/>
        <end position="459"/>
    </location>
</feature>
<keyword evidence="2" id="KW-0472">Membrane</keyword>
<feature type="domain" description="SGNH" evidence="4">
    <location>
        <begin position="584"/>
        <end position="812"/>
    </location>
</feature>
<organism evidence="5 6">
    <name type="scientific">Porphyridium purpureum</name>
    <name type="common">Red alga</name>
    <name type="synonym">Porphyridium cruentum</name>
    <dbReference type="NCBI Taxonomy" id="35688"/>
    <lineage>
        <taxon>Eukaryota</taxon>
        <taxon>Rhodophyta</taxon>
        <taxon>Bangiophyceae</taxon>
        <taxon>Porphyridiales</taxon>
        <taxon>Porphyridiaceae</taxon>
        <taxon>Porphyridium</taxon>
    </lineage>
</organism>
<evidence type="ECO:0000256" key="2">
    <source>
        <dbReference type="SAM" id="Phobius"/>
    </source>
</evidence>
<dbReference type="InterPro" id="IPR043968">
    <property type="entry name" value="SGNH"/>
</dbReference>
<protein>
    <submittedName>
        <fullName evidence="5">O-acetyltransferase OatA</fullName>
    </submittedName>
</protein>
<dbReference type="Proteomes" id="UP000324585">
    <property type="component" value="Unassembled WGS sequence"/>
</dbReference>
<evidence type="ECO:0000256" key="1">
    <source>
        <dbReference type="SAM" id="MobiDB-lite"/>
    </source>
</evidence>
<keyword evidence="5" id="KW-0808">Transferase</keyword>
<feature type="transmembrane region" description="Helical" evidence="2">
    <location>
        <begin position="340"/>
        <end position="361"/>
    </location>
</feature>
<feature type="transmembrane region" description="Helical" evidence="2">
    <location>
        <begin position="110"/>
        <end position="137"/>
    </location>
</feature>
<dbReference type="EMBL" id="VRMN01000001">
    <property type="protein sequence ID" value="KAA8498898.1"/>
    <property type="molecule type" value="Genomic_DNA"/>
</dbReference>
<dbReference type="InterPro" id="IPR050879">
    <property type="entry name" value="Acyltransferase_3"/>
</dbReference>
<evidence type="ECO:0000259" key="3">
    <source>
        <dbReference type="Pfam" id="PF01757"/>
    </source>
</evidence>
<dbReference type="Pfam" id="PF19040">
    <property type="entry name" value="SGNH"/>
    <property type="match status" value="1"/>
</dbReference>
<dbReference type="InterPro" id="IPR002656">
    <property type="entry name" value="Acyl_transf_3_dom"/>
</dbReference>
<sequence length="839" mass="93319">MANRWTAQYHGALLVVYESDEASDGLIGSSVSSEMLGSPAHRSPAPSVPGIDQDSSTSDTHDHHKVDLDISDKLIHMEDGYKFVPRDIESGADLKPTNAYLEHLDGLRAVALLVVLLFHFNLQMPGGFLGVDLFFVLSGFLISRNMYATLLCPEKAGSEASARAEWGIFYTRRFWRLYPSALFTVAWTAVWALTQMPRTWVQAYADSAIGSLLSMSNFVFLSEAGYWDASAATKPLLHTWSLSVEEQFYIFWPALLMVLTYLALHLRRKDPSFPNAPDVTRFRRASSIAVIGVVSLVSSQLMYGRHTSAVFFLTPFRVWEFCVGAILVDMYPWISQWSCWILVELLSATGLAAVLCSAVFVDENMLAEWNAVVMLPCVLGGAVLIVSPQSWLCSRVLSHPALRFVGKVSYSVYLVHWPLRTVFDSYNFMHRERDLSVSPILLGLGLCAVSLILGTLQYEMIEKRLRLPSRSGLAVGRARVSAMVCSVLVTVGLVIAARFDLKAKARWDSETGTDIVAMANEVGIARSGKEDLVSMTQPCAIRTAAGQHKDSLSNAIARSCMTYPIELPVRSAHSLYCYGITRGSHEDCPLGAVEHGSRSKAVFVGDSMMLAFRPALHNIGIHLNTSFMMIAWSGCRAELFKQHPRGSKCEEVFTRTKKRLAAMEPSVIFFTEYMDAWCTRQGLCRLPHEKTFRWLQDLGHRVVVIMNPPEAPERIYQRMKNHGAHRGPYSFRMEENLYRDSAAKRDLLLNSNLGVFVIDLLPAFRVSHNVTRAFADAGDEFALRVFGDQPVFGGDSHHLSLAGAIAVAPYLEQAILKELNAFQADTSHQSAVHSSRHTS</sequence>
<feature type="transmembrane region" description="Helical" evidence="2">
    <location>
        <begin position="247"/>
        <end position="264"/>
    </location>
</feature>
<evidence type="ECO:0000313" key="6">
    <source>
        <dbReference type="Proteomes" id="UP000324585"/>
    </source>
</evidence>
<keyword evidence="6" id="KW-1185">Reference proteome</keyword>
<keyword evidence="2" id="KW-1133">Transmembrane helix</keyword>
<evidence type="ECO:0000313" key="5">
    <source>
        <dbReference type="EMBL" id="KAA8498898.1"/>
    </source>
</evidence>
<keyword evidence="2" id="KW-0812">Transmembrane</keyword>
<reference evidence="6" key="1">
    <citation type="journal article" date="2019" name="Nat. Commun.">
        <title>Expansion of phycobilisome linker gene families in mesophilic red algae.</title>
        <authorList>
            <person name="Lee J."/>
            <person name="Kim D."/>
            <person name="Bhattacharya D."/>
            <person name="Yoon H.S."/>
        </authorList>
    </citation>
    <scope>NUCLEOTIDE SEQUENCE [LARGE SCALE GENOMIC DNA]</scope>
    <source>
        <strain evidence="6">CCMP 1328</strain>
    </source>
</reference>
<feature type="domain" description="Acyltransferase 3" evidence="3">
    <location>
        <begin position="104"/>
        <end position="454"/>
    </location>
</feature>
<gene>
    <name evidence="5" type="ORF">FVE85_6483</name>
</gene>
<feature type="region of interest" description="Disordered" evidence="1">
    <location>
        <begin position="33"/>
        <end position="63"/>
    </location>
</feature>
<feature type="transmembrane region" description="Helical" evidence="2">
    <location>
        <begin position="175"/>
        <end position="193"/>
    </location>
</feature>